<sequence>MTTYDMATTDLRVDEGYVPVTGGVRMYWRSLGEGGTPLVVVHGGFGDARMFGEVLDRLAAGRRVVAVELQGHGHTADVDRPFSWDAFADDVAALVRHLDLGPADLMGYSLGGGVVLRTAMRHPEVARRLVVVAAPCRRDGWLPDVLAGMAGVTSAGFEWMRQSPPYAAYAAVAPDVDAFPALMDKTGDLIRAPYDWSEEVRALAAPVQLVYGDGDGVPPAHAAEFFALLGGGLRDPGWDGSGGRPASRLAILPGRTHYDVFAAPELAPLVDGFLRS</sequence>
<dbReference type="InterPro" id="IPR050471">
    <property type="entry name" value="AB_hydrolase"/>
</dbReference>
<evidence type="ECO:0000313" key="2">
    <source>
        <dbReference type="EMBL" id="SFO39478.1"/>
    </source>
</evidence>
<evidence type="ECO:0000313" key="3">
    <source>
        <dbReference type="Proteomes" id="UP000183642"/>
    </source>
</evidence>
<keyword evidence="3" id="KW-1185">Reference proteome</keyword>
<gene>
    <name evidence="2" type="ORF">SAMN05660359_03145</name>
</gene>
<protein>
    <submittedName>
        <fullName evidence="2">Pimeloyl-ACP methyl ester carboxylesterase</fullName>
    </submittedName>
</protein>
<dbReference type="InterPro" id="IPR029058">
    <property type="entry name" value="AB_hydrolase_fold"/>
</dbReference>
<dbReference type="Gene3D" id="3.40.50.1820">
    <property type="entry name" value="alpha/beta hydrolase"/>
    <property type="match status" value="1"/>
</dbReference>
<dbReference type="PANTHER" id="PTHR43433">
    <property type="entry name" value="HYDROLASE, ALPHA/BETA FOLD FAMILY PROTEIN"/>
    <property type="match status" value="1"/>
</dbReference>
<dbReference type="GO" id="GO:0003824">
    <property type="term" value="F:catalytic activity"/>
    <property type="evidence" value="ECO:0007669"/>
    <property type="project" value="UniProtKB-ARBA"/>
</dbReference>
<organism evidence="2 3">
    <name type="scientific">Geodermatophilus obscurus</name>
    <dbReference type="NCBI Taxonomy" id="1861"/>
    <lineage>
        <taxon>Bacteria</taxon>
        <taxon>Bacillati</taxon>
        <taxon>Actinomycetota</taxon>
        <taxon>Actinomycetes</taxon>
        <taxon>Geodermatophilales</taxon>
        <taxon>Geodermatophilaceae</taxon>
        <taxon>Geodermatophilus</taxon>
    </lineage>
</organism>
<dbReference type="EMBL" id="FOWE01000007">
    <property type="protein sequence ID" value="SFO39478.1"/>
    <property type="molecule type" value="Genomic_DNA"/>
</dbReference>
<dbReference type="Pfam" id="PF00561">
    <property type="entry name" value="Abhydrolase_1"/>
    <property type="match status" value="1"/>
</dbReference>
<dbReference type="RefSeq" id="WP_244274259.1">
    <property type="nucleotide sequence ID" value="NZ_FOWE01000007.1"/>
</dbReference>
<dbReference type="Proteomes" id="UP000183642">
    <property type="component" value="Unassembled WGS sequence"/>
</dbReference>
<dbReference type="PANTHER" id="PTHR43433:SF5">
    <property type="entry name" value="AB HYDROLASE-1 DOMAIN-CONTAINING PROTEIN"/>
    <property type="match status" value="1"/>
</dbReference>
<dbReference type="SUPFAM" id="SSF53474">
    <property type="entry name" value="alpha/beta-Hydrolases"/>
    <property type="match status" value="1"/>
</dbReference>
<feature type="domain" description="AB hydrolase-1" evidence="1">
    <location>
        <begin position="37"/>
        <end position="134"/>
    </location>
</feature>
<dbReference type="InterPro" id="IPR000073">
    <property type="entry name" value="AB_hydrolase_1"/>
</dbReference>
<proteinExistence type="predicted"/>
<evidence type="ECO:0000259" key="1">
    <source>
        <dbReference type="Pfam" id="PF00561"/>
    </source>
</evidence>
<accession>A0A1I5GU07</accession>
<reference evidence="3" key="1">
    <citation type="submission" date="2016-10" db="EMBL/GenBank/DDBJ databases">
        <authorList>
            <person name="Varghese N."/>
            <person name="Submissions S."/>
        </authorList>
    </citation>
    <scope>NUCLEOTIDE SEQUENCE [LARGE SCALE GENOMIC DNA]</scope>
    <source>
        <strain evidence="3">DSM 43161</strain>
    </source>
</reference>
<dbReference type="AlphaFoldDB" id="A0A1I5GU07"/>
<name>A0A1I5GU07_9ACTN</name>
<dbReference type="PRINTS" id="PR00111">
    <property type="entry name" value="ABHYDROLASE"/>
</dbReference>